<protein>
    <submittedName>
        <fullName evidence="5">Ureidoglycolate lyase</fullName>
        <ecNumber evidence="5">4.3.2.3</ecNumber>
    </submittedName>
</protein>
<gene>
    <name evidence="5" type="ORF">DSM112329_03649</name>
</gene>
<keyword evidence="5" id="KW-0456">Lyase</keyword>
<dbReference type="AlphaFoldDB" id="A0AAU7AZE2"/>
<dbReference type="SUPFAM" id="SSF56529">
    <property type="entry name" value="FAH"/>
    <property type="match status" value="1"/>
</dbReference>
<sequence length="310" mass="32921">MKLVRYRTPDGITTGLLDGEEITALEGLSVVELLILSPADRAARVDAARGATVPLADAELTAPVEQPGKFLALGFNFADHAGEQPDMSNQTVVDLYETVRLTRAAYPSPKLPTIFNKQTSSICGPFDPVLMPEDSELLDYEGELVIVIGAHGRRLSPGQALSIVGGYTVTNDISVRDWQWDTPTTWPGKSFDTHGPIGPCVVTADALDLSDLAIRTWVNGELRQDSSTAAMVLDVATIVSTISQICSLQPGDLIATGTPGGIGTPTANWLKVGDVMRVEVEGIGVIENTVVAEDALGPSLPEGEWSLSRS</sequence>
<dbReference type="PANTHER" id="PTHR42796">
    <property type="entry name" value="FUMARYLACETOACETATE HYDROLASE DOMAIN-CONTAINING PROTEIN 2A-RELATED"/>
    <property type="match status" value="1"/>
</dbReference>
<dbReference type="Pfam" id="PF01557">
    <property type="entry name" value="FAA_hydrolase"/>
    <property type="match status" value="1"/>
</dbReference>
<evidence type="ECO:0000256" key="2">
    <source>
        <dbReference type="ARBA" id="ARBA00022723"/>
    </source>
</evidence>
<dbReference type="InterPro" id="IPR036663">
    <property type="entry name" value="Fumarylacetoacetase_C_sf"/>
</dbReference>
<dbReference type="Gene3D" id="3.90.850.10">
    <property type="entry name" value="Fumarylacetoacetase-like, C-terminal domain"/>
    <property type="match status" value="1"/>
</dbReference>
<evidence type="ECO:0000259" key="3">
    <source>
        <dbReference type="Pfam" id="PF01557"/>
    </source>
</evidence>
<dbReference type="InterPro" id="IPR011234">
    <property type="entry name" value="Fumarylacetoacetase-like_C"/>
</dbReference>
<name>A0AAU7AZE2_9ACTN</name>
<evidence type="ECO:0000256" key="1">
    <source>
        <dbReference type="ARBA" id="ARBA00010211"/>
    </source>
</evidence>
<dbReference type="GO" id="GO:0050385">
    <property type="term" value="F:ureidoglycolate lyase activity"/>
    <property type="evidence" value="ECO:0007669"/>
    <property type="project" value="UniProtKB-EC"/>
</dbReference>
<proteinExistence type="inferred from homology"/>
<dbReference type="EMBL" id="CP114014">
    <property type="protein sequence ID" value="XAY06771.1"/>
    <property type="molecule type" value="Genomic_DNA"/>
</dbReference>
<dbReference type="GO" id="GO:0044281">
    <property type="term" value="P:small molecule metabolic process"/>
    <property type="evidence" value="ECO:0007669"/>
    <property type="project" value="UniProtKB-ARBA"/>
</dbReference>
<dbReference type="InterPro" id="IPR051121">
    <property type="entry name" value="FAH"/>
</dbReference>
<organism evidence="5">
    <name type="scientific">Paraconexibacter sp. AEG42_29</name>
    <dbReference type="NCBI Taxonomy" id="2997339"/>
    <lineage>
        <taxon>Bacteria</taxon>
        <taxon>Bacillati</taxon>
        <taxon>Actinomycetota</taxon>
        <taxon>Thermoleophilia</taxon>
        <taxon>Solirubrobacterales</taxon>
        <taxon>Paraconexibacteraceae</taxon>
        <taxon>Paraconexibacter</taxon>
    </lineage>
</organism>
<evidence type="ECO:0000313" key="5">
    <source>
        <dbReference type="EMBL" id="XAY06771.1"/>
    </source>
</evidence>
<feature type="domain" description="Fumarylacetoacetase-like C-terminal" evidence="3">
    <location>
        <begin position="71"/>
        <end position="291"/>
    </location>
</feature>
<evidence type="ECO:0000259" key="4">
    <source>
        <dbReference type="Pfam" id="PF10370"/>
    </source>
</evidence>
<accession>A0AAU7AZE2</accession>
<keyword evidence="2" id="KW-0479">Metal-binding</keyword>
<reference evidence="5" key="1">
    <citation type="submission" date="2022-12" db="EMBL/GenBank/DDBJ databases">
        <title>Paraconexibacter alkalitolerans sp. nov. and Baekduia alba sp. nov., isolated from soil and emended description of the genera Paraconexibacter (Chun et al., 2020) and Baekduia (An et al., 2020).</title>
        <authorList>
            <person name="Vieira S."/>
            <person name="Huber K.J."/>
            <person name="Geppert A."/>
            <person name="Wolf J."/>
            <person name="Neumann-Schaal M."/>
            <person name="Muesken M."/>
            <person name="Overmann J."/>
        </authorList>
    </citation>
    <scope>NUCLEOTIDE SEQUENCE</scope>
    <source>
        <strain evidence="5">AEG42_29</strain>
    </source>
</reference>
<dbReference type="RefSeq" id="WP_354697989.1">
    <property type="nucleotide sequence ID" value="NZ_CP114014.1"/>
</dbReference>
<dbReference type="KEGG" id="parq:DSM112329_03649"/>
<feature type="domain" description="Rv2993c-like N-terminal" evidence="4">
    <location>
        <begin position="1"/>
        <end position="63"/>
    </location>
</feature>
<dbReference type="PANTHER" id="PTHR42796:SF4">
    <property type="entry name" value="FUMARYLACETOACETATE HYDROLASE DOMAIN-CONTAINING PROTEIN 2A"/>
    <property type="match status" value="1"/>
</dbReference>
<dbReference type="Pfam" id="PF10370">
    <property type="entry name" value="Rv2993c-like_N"/>
    <property type="match status" value="1"/>
</dbReference>
<comment type="similarity">
    <text evidence="1">Belongs to the FAH family.</text>
</comment>
<dbReference type="EC" id="4.3.2.3" evidence="5"/>
<dbReference type="InterPro" id="IPR018833">
    <property type="entry name" value="Rv2993c-like_N"/>
</dbReference>
<dbReference type="GO" id="GO:0046872">
    <property type="term" value="F:metal ion binding"/>
    <property type="evidence" value="ECO:0007669"/>
    <property type="project" value="UniProtKB-KW"/>
</dbReference>